<dbReference type="NCBIfam" id="TIGR00217">
    <property type="entry name" value="malQ"/>
    <property type="match status" value="1"/>
</dbReference>
<evidence type="ECO:0000256" key="5">
    <source>
        <dbReference type="ARBA" id="ARBA00022676"/>
    </source>
</evidence>
<keyword evidence="5 10" id="KW-0328">Glycosyltransferase</keyword>
<evidence type="ECO:0000313" key="12">
    <source>
        <dbReference type="EMBL" id="KAA0590356.1"/>
    </source>
</evidence>
<comment type="similarity">
    <text evidence="2 10">Belongs to the disproportionating enzyme family.</text>
</comment>
<dbReference type="Proteomes" id="UP000324927">
    <property type="component" value="Unassembled WGS sequence"/>
</dbReference>
<evidence type="ECO:0000313" key="13">
    <source>
        <dbReference type="Proteomes" id="UP000324927"/>
    </source>
</evidence>
<dbReference type="AlphaFoldDB" id="A0A5A9G7J6"/>
<evidence type="ECO:0000256" key="4">
    <source>
        <dbReference type="ARBA" id="ARBA00020295"/>
    </source>
</evidence>
<keyword evidence="7 10" id="KW-0119">Carbohydrate metabolism</keyword>
<evidence type="ECO:0000259" key="11">
    <source>
        <dbReference type="Pfam" id="PF21226"/>
    </source>
</evidence>
<evidence type="ECO:0000256" key="1">
    <source>
        <dbReference type="ARBA" id="ARBA00000439"/>
    </source>
</evidence>
<dbReference type="Pfam" id="PF21226">
    <property type="entry name" value="MalQ_N"/>
    <property type="match status" value="1"/>
</dbReference>
<dbReference type="Pfam" id="PF02446">
    <property type="entry name" value="Glyco_hydro_77"/>
    <property type="match status" value="1"/>
</dbReference>
<dbReference type="GO" id="GO:0005975">
    <property type="term" value="P:carbohydrate metabolic process"/>
    <property type="evidence" value="ECO:0007669"/>
    <property type="project" value="InterPro"/>
</dbReference>
<feature type="domain" description="MalQ N-terminal beta-sandwich" evidence="11">
    <location>
        <begin position="65"/>
        <end position="173"/>
    </location>
</feature>
<accession>A0A5A9G7J6</accession>
<dbReference type="RefSeq" id="WP_149234973.1">
    <property type="nucleotide sequence ID" value="NZ_JALJXJ010000021.1"/>
</dbReference>
<dbReference type="EC" id="2.4.1.25" evidence="3 10"/>
<comment type="caution">
    <text evidence="12">The sequence shown here is derived from an EMBL/GenBank/DDBJ whole genome shotgun (WGS) entry which is preliminary data.</text>
</comment>
<dbReference type="SUPFAM" id="SSF51445">
    <property type="entry name" value="(Trans)glycosidases"/>
    <property type="match status" value="1"/>
</dbReference>
<proteinExistence type="inferred from homology"/>
<evidence type="ECO:0000256" key="2">
    <source>
        <dbReference type="ARBA" id="ARBA00005684"/>
    </source>
</evidence>
<organism evidence="12 13">
    <name type="scientific">Azospirillum lipoferum</name>
    <dbReference type="NCBI Taxonomy" id="193"/>
    <lineage>
        <taxon>Bacteria</taxon>
        <taxon>Pseudomonadati</taxon>
        <taxon>Pseudomonadota</taxon>
        <taxon>Alphaproteobacteria</taxon>
        <taxon>Rhodospirillales</taxon>
        <taxon>Azospirillaceae</taxon>
        <taxon>Azospirillum</taxon>
    </lineage>
</organism>
<dbReference type="PANTHER" id="PTHR32438:SF5">
    <property type="entry name" value="4-ALPHA-GLUCANOTRANSFERASE DPE1, CHLOROPLASTIC_AMYLOPLASTIC"/>
    <property type="match status" value="1"/>
</dbReference>
<evidence type="ECO:0000256" key="9">
    <source>
        <dbReference type="ARBA" id="ARBA00031501"/>
    </source>
</evidence>
<gene>
    <name evidence="12" type="primary">malQ</name>
    <name evidence="12" type="ORF">FZ942_31370</name>
</gene>
<comment type="catalytic activity">
    <reaction evidence="1 10">
        <text>Transfers a segment of a (1-&gt;4)-alpha-D-glucan to a new position in an acceptor, which may be glucose or a (1-&gt;4)-alpha-D-glucan.</text>
        <dbReference type="EC" id="2.4.1.25"/>
    </reaction>
</comment>
<dbReference type="GO" id="GO:0004134">
    <property type="term" value="F:4-alpha-glucanotransferase activity"/>
    <property type="evidence" value="ECO:0007669"/>
    <property type="project" value="UniProtKB-EC"/>
</dbReference>
<dbReference type="InterPro" id="IPR003385">
    <property type="entry name" value="Glyco_hydro_77"/>
</dbReference>
<dbReference type="InterPro" id="IPR017853">
    <property type="entry name" value="GH"/>
</dbReference>
<name>A0A5A9G7J6_AZOLI</name>
<evidence type="ECO:0000256" key="3">
    <source>
        <dbReference type="ARBA" id="ARBA00012560"/>
    </source>
</evidence>
<sequence length="734" mass="80625">MSDLDRLADLLGLEPHYHDIWGNRRETSVATKRALISAMGLPAATDEQVADSLRTVERRSWSRPLPPVLVSGEGQGIDLGVALPAGLDDATLLWELTPEGGTAQGGSIAVRDLPVTDCTTLDGTAYERRALGALLPVSLPIGYHRLDLHVEAAGGTVEPSAGPSGSTTLIVAPDRCVTVEEMVPAGRSWGIGLQVYSLRSEHDWGMGDFTDLAGFAEVAGRLGAGLVGLNPLHALFPADPNHIGPYSPSSRQFLNILYINPASVPEFADADDLRARIEAPAFQATLTAARQAELVDYPVVAALKLPLLDALHARFRALPDDHPRKIAYAAFRQDMGAALDRHALFDALHEHFFRQDPAQWMWRTWPAAFQDPLSPEVAAFAAGHADRVDFFAWAQFEADRQLGEAMARGRSAGLAMGFYRDLAVAAHPGGGSAWADPAMLVRGANVGAPPDQFNMNGQNWGLAPLSPLGLRESAYRPFVELLRANMRHAAALRIDHVMALQHLFWIPEDGSPGAYVAYPFHDLLRIVALESRRNRCVVIGEDLGTVPEGFRPALEQAGILSYRVLYFERTADGGFKSPDEYPAGSMAAVSTHDLAPFKGFWTGRDLDWRQRLSLYPDDASRDKDRWDRGVDRWRLLQALSREGLRPDSYPTEEGDQPFRVELSAAVHAYLARTPSRIVMVQIEDALADDEQPNLPGTVDQHPNWRRRLPCRLEELEADEDLRRIVAPMTAILPR</sequence>
<keyword evidence="13" id="KW-1185">Reference proteome</keyword>
<keyword evidence="6 10" id="KW-0808">Transferase</keyword>
<reference evidence="12 13" key="1">
    <citation type="submission" date="2019-08" db="EMBL/GenBank/DDBJ databases">
        <authorList>
            <person name="Grouzdev D."/>
            <person name="Tikhonova E."/>
            <person name="Kravchenko I."/>
        </authorList>
    </citation>
    <scope>NUCLEOTIDE SEQUENCE [LARGE SCALE GENOMIC DNA]</scope>
    <source>
        <strain evidence="12 13">59b</strain>
    </source>
</reference>
<evidence type="ECO:0000256" key="7">
    <source>
        <dbReference type="ARBA" id="ARBA00023277"/>
    </source>
</evidence>
<dbReference type="PANTHER" id="PTHR32438">
    <property type="entry name" value="4-ALPHA-GLUCANOTRANSFERASE DPE1, CHLOROPLASTIC/AMYLOPLASTIC"/>
    <property type="match status" value="1"/>
</dbReference>
<evidence type="ECO:0000256" key="10">
    <source>
        <dbReference type="RuleBase" id="RU361207"/>
    </source>
</evidence>
<evidence type="ECO:0000256" key="8">
    <source>
        <dbReference type="ARBA" id="ARBA00031423"/>
    </source>
</evidence>
<dbReference type="EMBL" id="VTTN01000022">
    <property type="protein sequence ID" value="KAA0590356.1"/>
    <property type="molecule type" value="Genomic_DNA"/>
</dbReference>
<dbReference type="OrthoDB" id="9800174at2"/>
<dbReference type="InterPro" id="IPR048458">
    <property type="entry name" value="MalQ_N"/>
</dbReference>
<evidence type="ECO:0000256" key="6">
    <source>
        <dbReference type="ARBA" id="ARBA00022679"/>
    </source>
</evidence>
<dbReference type="Gene3D" id="3.20.20.80">
    <property type="entry name" value="Glycosidases"/>
    <property type="match status" value="1"/>
</dbReference>
<protein>
    <recommendedName>
        <fullName evidence="4 10">4-alpha-glucanotransferase</fullName>
        <ecNumber evidence="3 10">2.4.1.25</ecNumber>
    </recommendedName>
    <alternativeName>
        <fullName evidence="8 10">Amylomaltase</fullName>
    </alternativeName>
    <alternativeName>
        <fullName evidence="9 10">Disproportionating enzyme</fullName>
    </alternativeName>
</protein>